<feature type="region of interest" description="Disordered" evidence="8">
    <location>
        <begin position="662"/>
        <end position="687"/>
    </location>
</feature>
<feature type="compositionally biased region" description="Basic and acidic residues" evidence="8">
    <location>
        <begin position="267"/>
        <end position="276"/>
    </location>
</feature>
<gene>
    <name evidence="11" type="primary">LOC113493712</name>
</gene>
<dbReference type="PANTHER" id="PTHR24412">
    <property type="entry name" value="KELCH PROTEIN"/>
    <property type="match status" value="1"/>
</dbReference>
<dbReference type="OrthoDB" id="45365at2759"/>
<dbReference type="RefSeq" id="XP_026727505.1">
    <property type="nucleotide sequence ID" value="XM_026871704.1"/>
</dbReference>
<name>A0A7E5VGR5_TRINI</name>
<organism evidence="10 11">
    <name type="scientific">Trichoplusia ni</name>
    <name type="common">Cabbage looper</name>
    <dbReference type="NCBI Taxonomy" id="7111"/>
    <lineage>
        <taxon>Eukaryota</taxon>
        <taxon>Metazoa</taxon>
        <taxon>Ecdysozoa</taxon>
        <taxon>Arthropoda</taxon>
        <taxon>Hexapoda</taxon>
        <taxon>Insecta</taxon>
        <taxon>Pterygota</taxon>
        <taxon>Neoptera</taxon>
        <taxon>Endopterygota</taxon>
        <taxon>Lepidoptera</taxon>
        <taxon>Glossata</taxon>
        <taxon>Ditrysia</taxon>
        <taxon>Noctuoidea</taxon>
        <taxon>Noctuidae</taxon>
        <taxon>Plusiinae</taxon>
        <taxon>Trichoplusia</taxon>
    </lineage>
</organism>
<evidence type="ECO:0000313" key="11">
    <source>
        <dbReference type="RefSeq" id="XP_026727505.1"/>
    </source>
</evidence>
<sequence length="687" mass="71986">MSELLCVHGTVGEDSEDEETSALEEELSLCDPQAPGRALAALDALRKSRQHYDTVLVAGGAELPAHRAVLAAASPYLLQALAPPAAPPAYRVDDVDADALRELLQYAYSGRLRARDAAAARRLYRAAWRLRVEPVRAHLAERLLRRPTPADCLELRALPDLAPDQLAALDAYIAQNFDEVCKSGALANLPLIRIEMLRETSAEGGEETAFAVAEAALIWLRDQQAIDADLDDLCSRTHLLYVDGRGALRDCGELPAARGDAPELQEYRREAAERGRASRRAAPPTDAAPPALPALPALQLGARTPRGSCAVLAATRVAGARTTRALLALRGRLAAARVAWRDVGGASGAGVAQGGVLGGAREPDGDERRARLVHGRAAHGTAVLGGRLLVCGGYDRARVLRAAEAYDPIANEWTALPDMPCGRARFPAAVLGEALYVLGGSDGHAELETVAALEGGKWRARARLPLAMSHAAAAAVEERGELYLIGGWAGGVNLKRVLRYSPAADEWTEAPPLNTGRSQCGGVYWEGALWALGGCDAWHCVASTEALQLGGGAEGAGWRAGPALPTARRSVGAAAWRGRLVAAGGSDGAASLRRTEWLQGRGGAGGAEGAAWRPGPELRRPRAALGLAVLGDVLYAAGGFDGKEFLSCVECLYEPDGEWTTLRAPPAPAAPLSTPATPEAGPAPAAQ</sequence>
<dbReference type="InterPro" id="IPR006652">
    <property type="entry name" value="Kelch_1"/>
</dbReference>
<evidence type="ECO:0000256" key="7">
    <source>
        <dbReference type="ARBA" id="ARBA00043912"/>
    </source>
</evidence>
<dbReference type="GeneID" id="113493712"/>
<evidence type="ECO:0000256" key="8">
    <source>
        <dbReference type="SAM" id="MobiDB-lite"/>
    </source>
</evidence>
<keyword evidence="5" id="KW-0833">Ubl conjugation pathway</keyword>
<evidence type="ECO:0000256" key="5">
    <source>
        <dbReference type="ARBA" id="ARBA00022786"/>
    </source>
</evidence>
<evidence type="ECO:0000256" key="3">
    <source>
        <dbReference type="ARBA" id="ARBA00022441"/>
    </source>
</evidence>
<keyword evidence="10" id="KW-1185">Reference proteome</keyword>
<dbReference type="Gene3D" id="3.30.710.10">
    <property type="entry name" value="Potassium Channel Kv1.1, Chain A"/>
    <property type="match status" value="1"/>
</dbReference>
<keyword evidence="6" id="KW-0009">Actin-binding</keyword>
<dbReference type="GO" id="GO:0003779">
    <property type="term" value="F:actin binding"/>
    <property type="evidence" value="ECO:0007669"/>
    <property type="project" value="UniProtKB-KW"/>
</dbReference>
<dbReference type="PROSITE" id="PS50097">
    <property type="entry name" value="BTB"/>
    <property type="match status" value="1"/>
</dbReference>
<comment type="pathway">
    <text evidence="1">Protein modification; protein ubiquitination.</text>
</comment>
<evidence type="ECO:0000259" key="9">
    <source>
        <dbReference type="PROSITE" id="PS50097"/>
    </source>
</evidence>
<evidence type="ECO:0000313" key="10">
    <source>
        <dbReference type="Proteomes" id="UP000322000"/>
    </source>
</evidence>
<comment type="function">
    <text evidence="7">Probable substrate-specific adapter of an E3 ubiquitin-protein ligase complex which mediates the ubiquitination and subsequent proteasomal degradation of target proteins. May have a role in synapse differentiation and growth.</text>
</comment>
<dbReference type="UniPathway" id="UPA00143"/>
<dbReference type="InterPro" id="IPR017096">
    <property type="entry name" value="BTB-kelch_protein"/>
</dbReference>
<dbReference type="GO" id="GO:0016567">
    <property type="term" value="P:protein ubiquitination"/>
    <property type="evidence" value="ECO:0007669"/>
    <property type="project" value="UniProtKB-UniPathway"/>
</dbReference>
<dbReference type="SUPFAM" id="SSF117281">
    <property type="entry name" value="Kelch motif"/>
    <property type="match status" value="2"/>
</dbReference>
<accession>A0A7E5VGR5</accession>
<evidence type="ECO:0000256" key="6">
    <source>
        <dbReference type="ARBA" id="ARBA00023203"/>
    </source>
</evidence>
<dbReference type="SMART" id="SM00612">
    <property type="entry name" value="Kelch"/>
    <property type="match status" value="6"/>
</dbReference>
<dbReference type="AlphaFoldDB" id="A0A7E5VGR5"/>
<dbReference type="KEGG" id="tnl:113493712"/>
<dbReference type="PIRSF" id="PIRSF037037">
    <property type="entry name" value="Kelch-like_protein_gigaxonin"/>
    <property type="match status" value="1"/>
</dbReference>
<dbReference type="Proteomes" id="UP000322000">
    <property type="component" value="Chromosome 5"/>
</dbReference>
<keyword evidence="4" id="KW-0677">Repeat</keyword>
<protein>
    <recommendedName>
        <fullName evidence="2">Kelch-like protein diablo</fullName>
    </recommendedName>
</protein>
<evidence type="ECO:0000256" key="2">
    <source>
        <dbReference type="ARBA" id="ARBA00013699"/>
    </source>
</evidence>
<dbReference type="SMART" id="SM00225">
    <property type="entry name" value="BTB"/>
    <property type="match status" value="1"/>
</dbReference>
<dbReference type="InterPro" id="IPR000210">
    <property type="entry name" value="BTB/POZ_dom"/>
</dbReference>
<feature type="region of interest" description="Disordered" evidence="8">
    <location>
        <begin position="267"/>
        <end position="291"/>
    </location>
</feature>
<dbReference type="Pfam" id="PF01344">
    <property type="entry name" value="Kelch_1"/>
    <property type="match status" value="3"/>
</dbReference>
<evidence type="ECO:0000256" key="4">
    <source>
        <dbReference type="ARBA" id="ARBA00022737"/>
    </source>
</evidence>
<dbReference type="PANTHER" id="PTHR24412:SF489">
    <property type="entry name" value="RING FINGER DOMAIN AND KELCH REPEAT-CONTAINING PROTEIN DDB_G0271372"/>
    <property type="match status" value="1"/>
</dbReference>
<dbReference type="InterPro" id="IPR015915">
    <property type="entry name" value="Kelch-typ_b-propeller"/>
</dbReference>
<reference evidence="11" key="1">
    <citation type="submission" date="2025-08" db="UniProtKB">
        <authorList>
            <consortium name="RefSeq"/>
        </authorList>
    </citation>
    <scope>IDENTIFICATION</scope>
</reference>
<dbReference type="InParanoid" id="A0A7E5VGR5"/>
<keyword evidence="3" id="KW-0880">Kelch repeat</keyword>
<dbReference type="Gene3D" id="2.120.10.80">
    <property type="entry name" value="Kelch-type beta propeller"/>
    <property type="match status" value="2"/>
</dbReference>
<proteinExistence type="predicted"/>
<feature type="domain" description="BTB" evidence="9">
    <location>
        <begin position="52"/>
        <end position="116"/>
    </location>
</feature>
<dbReference type="Pfam" id="PF00651">
    <property type="entry name" value="BTB"/>
    <property type="match status" value="1"/>
</dbReference>
<dbReference type="SUPFAM" id="SSF54695">
    <property type="entry name" value="POZ domain"/>
    <property type="match status" value="1"/>
</dbReference>
<dbReference type="InterPro" id="IPR011333">
    <property type="entry name" value="SKP1/BTB/POZ_sf"/>
</dbReference>
<evidence type="ECO:0000256" key="1">
    <source>
        <dbReference type="ARBA" id="ARBA00004906"/>
    </source>
</evidence>